<keyword evidence="1" id="KW-0472">Membrane</keyword>
<accession>G5AHY5</accession>
<proteinExistence type="predicted"/>
<dbReference type="Proteomes" id="UP000002640">
    <property type="component" value="Unassembled WGS sequence"/>
</dbReference>
<reference evidence="2 3" key="1">
    <citation type="journal article" date="2006" name="Science">
        <title>Phytophthora genome sequences uncover evolutionary origins and mechanisms of pathogenesis.</title>
        <authorList>
            <person name="Tyler B.M."/>
            <person name="Tripathy S."/>
            <person name="Zhang X."/>
            <person name="Dehal P."/>
            <person name="Jiang R.H."/>
            <person name="Aerts A."/>
            <person name="Arredondo F.D."/>
            <person name="Baxter L."/>
            <person name="Bensasson D."/>
            <person name="Beynon J.L."/>
            <person name="Chapman J."/>
            <person name="Damasceno C.M."/>
            <person name="Dorrance A.E."/>
            <person name="Dou D."/>
            <person name="Dickerman A.W."/>
            <person name="Dubchak I.L."/>
            <person name="Garbelotto M."/>
            <person name="Gijzen M."/>
            <person name="Gordon S.G."/>
            <person name="Govers F."/>
            <person name="Grunwald N.J."/>
            <person name="Huang W."/>
            <person name="Ivors K.L."/>
            <person name="Jones R.W."/>
            <person name="Kamoun S."/>
            <person name="Krampis K."/>
            <person name="Lamour K.H."/>
            <person name="Lee M.K."/>
            <person name="McDonald W.H."/>
            <person name="Medina M."/>
            <person name="Meijer H.J."/>
            <person name="Nordberg E.K."/>
            <person name="Maclean D.J."/>
            <person name="Ospina-Giraldo M.D."/>
            <person name="Morris P.F."/>
            <person name="Phuntumart V."/>
            <person name="Putnam N.H."/>
            <person name="Rash S."/>
            <person name="Rose J.K."/>
            <person name="Sakihama Y."/>
            <person name="Salamov A.A."/>
            <person name="Savidor A."/>
            <person name="Scheuring C.F."/>
            <person name="Smith B.M."/>
            <person name="Sobral B.W."/>
            <person name="Terry A."/>
            <person name="Torto-Alalibo T.A."/>
            <person name="Win J."/>
            <person name="Xu Z."/>
            <person name="Zhang H."/>
            <person name="Grigoriev I.V."/>
            <person name="Rokhsar D.S."/>
            <person name="Boore J.L."/>
        </authorList>
    </citation>
    <scope>NUCLEOTIDE SEQUENCE [LARGE SCALE GENOMIC DNA]</scope>
    <source>
        <strain evidence="2 3">P6497</strain>
    </source>
</reference>
<evidence type="ECO:0000256" key="1">
    <source>
        <dbReference type="SAM" id="Phobius"/>
    </source>
</evidence>
<feature type="transmembrane region" description="Helical" evidence="1">
    <location>
        <begin position="90"/>
        <end position="109"/>
    </location>
</feature>
<evidence type="ECO:0000313" key="2">
    <source>
        <dbReference type="EMBL" id="EGZ04881.1"/>
    </source>
</evidence>
<dbReference type="AlphaFoldDB" id="G5AHY5"/>
<gene>
    <name evidence="2" type="ORF">PHYSODRAFT_290730</name>
</gene>
<sequence>MCATRGGIEGAPPSAITSIFTPITFLHPRSSPSSIFTSISSASSPSPRRHLLHIRGASSRFLPNVSPIQNHAKPHTIKTAPTLSDFSQSLLLHLPYFILVYFYVFYAYASYL</sequence>
<dbReference type="InParanoid" id="G5AHY5"/>
<name>G5AHY5_PHYSP</name>
<evidence type="ECO:0000313" key="3">
    <source>
        <dbReference type="Proteomes" id="UP000002640"/>
    </source>
</evidence>
<dbReference type="GeneID" id="20640872"/>
<keyword evidence="3" id="KW-1185">Reference proteome</keyword>
<dbReference type="KEGG" id="psoj:PHYSODRAFT_290730"/>
<keyword evidence="1" id="KW-0812">Transmembrane</keyword>
<dbReference type="RefSeq" id="XP_009539723.1">
    <property type="nucleotide sequence ID" value="XM_009541428.1"/>
</dbReference>
<keyword evidence="1" id="KW-1133">Transmembrane helix</keyword>
<protein>
    <submittedName>
        <fullName evidence="2">Uncharacterized protein</fullName>
    </submittedName>
</protein>
<dbReference type="EMBL" id="JH159173">
    <property type="protein sequence ID" value="EGZ04881.1"/>
    <property type="molecule type" value="Genomic_DNA"/>
</dbReference>
<organism evidence="2 3">
    <name type="scientific">Phytophthora sojae (strain P6497)</name>
    <name type="common">Soybean stem and root rot agent</name>
    <name type="synonym">Phytophthora megasperma f. sp. glycines</name>
    <dbReference type="NCBI Taxonomy" id="1094619"/>
    <lineage>
        <taxon>Eukaryota</taxon>
        <taxon>Sar</taxon>
        <taxon>Stramenopiles</taxon>
        <taxon>Oomycota</taxon>
        <taxon>Peronosporomycetes</taxon>
        <taxon>Peronosporales</taxon>
        <taxon>Peronosporaceae</taxon>
        <taxon>Phytophthora</taxon>
    </lineage>
</organism>